<feature type="domain" description="Cytoskeleton protein RodZ-like C-terminal" evidence="3">
    <location>
        <begin position="282"/>
        <end position="353"/>
    </location>
</feature>
<evidence type="ECO:0000259" key="3">
    <source>
        <dbReference type="Pfam" id="PF13464"/>
    </source>
</evidence>
<dbReference type="PANTHER" id="PTHR34475">
    <property type="match status" value="1"/>
</dbReference>
<sequence>MKEPSTKQYDAPSPSRETAGNMLQNERERQGLSVEEVALQLNLRPIVVTGLEEDRFDQVPIAAYRRGYVRAYARLLGLDETSVVAAYDATHGRGDMDRKLAPVHTSHQPSRVGAWIFRLFTLLVIVGLISLTLLWWQSREGNEIFGGGSDDSPIAVDRLNGDDDSTASTAADADSGAMAPNTDTQLPPLATQGDMPSAGDGTPTSTSGSALTGGGIDTGNGTGISASAESATPDDDARQAGQIGSAADDVTSTASTEDGSIGDGSTEDGSTAAAAGDDTLSLTFNEESWTEIYDANDDRIFSGLQSAGSQATAEGEPPFRLTVGNASGVTLEYRGEPIDLSQYAGGNNVARFTLGD</sequence>
<dbReference type="Gene3D" id="1.10.260.40">
    <property type="entry name" value="lambda repressor-like DNA-binding domains"/>
    <property type="match status" value="1"/>
</dbReference>
<dbReference type="InterPro" id="IPR050400">
    <property type="entry name" value="Bact_Cytoskel_RodZ"/>
</dbReference>
<dbReference type="InterPro" id="IPR010982">
    <property type="entry name" value="Lambda_DNA-bd_dom_sf"/>
</dbReference>
<reference evidence="4 5" key="1">
    <citation type="submission" date="2016-12" db="EMBL/GenBank/DDBJ databases">
        <title>Draft genome sequences of strains Salinicola socius SMB35, Salinicola sp. MH3R3-1 and Chromohalobacter sp. SMB17 from the Verkhnekamsk potash mining region of Russia.</title>
        <authorList>
            <person name="Mavrodi D.V."/>
            <person name="Olsson B.E."/>
            <person name="Korsakova E.S."/>
            <person name="Pyankova A."/>
            <person name="Mavrodi O.V."/>
            <person name="Plotnikova E.G."/>
        </authorList>
    </citation>
    <scope>NUCLEOTIDE SEQUENCE [LARGE SCALE GENOMIC DNA]</scope>
    <source>
        <strain evidence="4 5">SMB35</strain>
    </source>
</reference>
<organism evidence="4 5">
    <name type="scientific">Salinicola socius</name>
    <dbReference type="NCBI Taxonomy" id="404433"/>
    <lineage>
        <taxon>Bacteria</taxon>
        <taxon>Pseudomonadati</taxon>
        <taxon>Pseudomonadota</taxon>
        <taxon>Gammaproteobacteria</taxon>
        <taxon>Oceanospirillales</taxon>
        <taxon>Halomonadaceae</taxon>
        <taxon>Salinicola</taxon>
    </lineage>
</organism>
<feature type="compositionally biased region" description="Low complexity" evidence="1">
    <location>
        <begin position="267"/>
        <end position="279"/>
    </location>
</feature>
<keyword evidence="5" id="KW-1185">Reference proteome</keyword>
<name>A0A1Q8STS6_9GAMM</name>
<protein>
    <recommendedName>
        <fullName evidence="3">Cytoskeleton protein RodZ-like C-terminal domain-containing protein</fullName>
    </recommendedName>
</protein>
<keyword evidence="2" id="KW-0812">Transmembrane</keyword>
<feature type="compositionally biased region" description="Gly residues" evidence="1">
    <location>
        <begin position="211"/>
        <end position="222"/>
    </location>
</feature>
<comment type="caution">
    <text evidence="4">The sequence shown here is derived from an EMBL/GenBank/DDBJ whole genome shotgun (WGS) entry which is preliminary data.</text>
</comment>
<evidence type="ECO:0000256" key="1">
    <source>
        <dbReference type="SAM" id="MobiDB-lite"/>
    </source>
</evidence>
<dbReference type="Pfam" id="PF13413">
    <property type="entry name" value="HTH_25"/>
    <property type="match status" value="1"/>
</dbReference>
<keyword evidence="2" id="KW-0472">Membrane</keyword>
<dbReference type="STRING" id="404433.BTW07_08435"/>
<dbReference type="PANTHER" id="PTHR34475:SF1">
    <property type="entry name" value="CYTOSKELETON PROTEIN RODZ"/>
    <property type="match status" value="1"/>
</dbReference>
<accession>A0A1Q8STS6</accession>
<evidence type="ECO:0000256" key="2">
    <source>
        <dbReference type="SAM" id="Phobius"/>
    </source>
</evidence>
<dbReference type="GO" id="GO:0003677">
    <property type="term" value="F:DNA binding"/>
    <property type="evidence" value="ECO:0007669"/>
    <property type="project" value="InterPro"/>
</dbReference>
<proteinExistence type="predicted"/>
<gene>
    <name evidence="4" type="ORF">BTW07_08435</name>
</gene>
<evidence type="ECO:0000313" key="4">
    <source>
        <dbReference type="EMBL" id="OLO04859.1"/>
    </source>
</evidence>
<feature type="compositionally biased region" description="Low complexity" evidence="1">
    <location>
        <begin position="201"/>
        <end position="210"/>
    </location>
</feature>
<dbReference type="InterPro" id="IPR025194">
    <property type="entry name" value="RodZ-like_C"/>
</dbReference>
<feature type="region of interest" description="Disordered" evidence="1">
    <location>
        <begin position="146"/>
        <end position="279"/>
    </location>
</feature>
<dbReference type="EMBL" id="MSDO01000009">
    <property type="protein sequence ID" value="OLO04859.1"/>
    <property type="molecule type" value="Genomic_DNA"/>
</dbReference>
<feature type="compositionally biased region" description="Low complexity" evidence="1">
    <location>
        <begin position="166"/>
        <end position="177"/>
    </location>
</feature>
<dbReference type="AlphaFoldDB" id="A0A1Q8STS6"/>
<feature type="transmembrane region" description="Helical" evidence="2">
    <location>
        <begin position="115"/>
        <end position="136"/>
    </location>
</feature>
<evidence type="ECO:0000313" key="5">
    <source>
        <dbReference type="Proteomes" id="UP000186878"/>
    </source>
</evidence>
<dbReference type="Proteomes" id="UP000186878">
    <property type="component" value="Unassembled WGS sequence"/>
</dbReference>
<dbReference type="Pfam" id="PF13464">
    <property type="entry name" value="RodZ_C"/>
    <property type="match status" value="1"/>
</dbReference>
<keyword evidence="2" id="KW-1133">Transmembrane helix</keyword>